<feature type="domain" description="SGNH hydrolase-type esterase" evidence="1">
    <location>
        <begin position="26"/>
        <end position="197"/>
    </location>
</feature>
<dbReference type="EMBL" id="LT629763">
    <property type="protein sequence ID" value="SDT00002.1"/>
    <property type="molecule type" value="Genomic_DNA"/>
</dbReference>
<dbReference type="RefSeq" id="WP_231701967.1">
    <property type="nucleotide sequence ID" value="NZ_LT629763.1"/>
</dbReference>
<protein>
    <submittedName>
        <fullName evidence="2">Lysophospholipase L1</fullName>
    </submittedName>
</protein>
<dbReference type="CDD" id="cd01836">
    <property type="entry name" value="FeeA_FeeB_like"/>
    <property type="match status" value="1"/>
</dbReference>
<dbReference type="InterPro" id="IPR036514">
    <property type="entry name" value="SGNH_hydro_sf"/>
</dbReference>
<dbReference type="PANTHER" id="PTHR30383:SF24">
    <property type="entry name" value="THIOESTERASE 1_PROTEASE 1_LYSOPHOSPHOLIPASE L1"/>
    <property type="match status" value="1"/>
</dbReference>
<sequence>MPDAAAPWHGLVAGSESVAPPLRLLLLGESTVSGVGVAQQTDGLAGQLAAQLANATGRAVQWRAVGRNGADARLALQALLPQALDQQWDMALLVLGVNDTTHLTSRRHWRQRMQQLIAGLHGCAERVLVTAVPPLGHFSALPQPLRGWFGLRANLLDGDLRAVAAQQRAGYLALDIPFQPAYLACDGFHPSAAGYRLWADGIVRQLGLPASSAGAEVSAGTGT</sequence>
<dbReference type="GO" id="GO:0004622">
    <property type="term" value="F:phosphatidylcholine lysophospholipase activity"/>
    <property type="evidence" value="ECO:0007669"/>
    <property type="project" value="TreeGrafter"/>
</dbReference>
<organism evidence="2 3">
    <name type="scientific">Halopseudomonas sabulinigri</name>
    <dbReference type="NCBI Taxonomy" id="472181"/>
    <lineage>
        <taxon>Bacteria</taxon>
        <taxon>Pseudomonadati</taxon>
        <taxon>Pseudomonadota</taxon>
        <taxon>Gammaproteobacteria</taxon>
        <taxon>Pseudomonadales</taxon>
        <taxon>Pseudomonadaceae</taxon>
        <taxon>Halopseudomonas</taxon>
    </lineage>
</organism>
<dbReference type="Proteomes" id="UP000243413">
    <property type="component" value="Chromosome I"/>
</dbReference>
<dbReference type="Pfam" id="PF13472">
    <property type="entry name" value="Lipase_GDSL_2"/>
    <property type="match status" value="1"/>
</dbReference>
<evidence type="ECO:0000313" key="2">
    <source>
        <dbReference type="EMBL" id="SDT00002.1"/>
    </source>
</evidence>
<evidence type="ECO:0000313" key="3">
    <source>
        <dbReference type="Proteomes" id="UP000243413"/>
    </source>
</evidence>
<dbReference type="SUPFAM" id="SSF52266">
    <property type="entry name" value="SGNH hydrolase"/>
    <property type="match status" value="1"/>
</dbReference>
<dbReference type="AlphaFoldDB" id="A0A1H1WSH7"/>
<proteinExistence type="predicted"/>
<accession>A0A1H1WSH7</accession>
<dbReference type="InterPro" id="IPR051532">
    <property type="entry name" value="Ester_Hydrolysis_Enzymes"/>
</dbReference>
<evidence type="ECO:0000259" key="1">
    <source>
        <dbReference type="Pfam" id="PF13472"/>
    </source>
</evidence>
<reference evidence="3" key="1">
    <citation type="submission" date="2016-10" db="EMBL/GenBank/DDBJ databases">
        <authorList>
            <person name="Varghese N."/>
            <person name="Submissions S."/>
        </authorList>
    </citation>
    <scope>NUCLEOTIDE SEQUENCE [LARGE SCALE GENOMIC DNA]</scope>
    <source>
        <strain evidence="3">JCM 14963</strain>
    </source>
</reference>
<dbReference type="InterPro" id="IPR013830">
    <property type="entry name" value="SGNH_hydro"/>
</dbReference>
<name>A0A1H1WSH7_9GAMM</name>
<dbReference type="PANTHER" id="PTHR30383">
    <property type="entry name" value="THIOESTERASE 1/PROTEASE 1/LYSOPHOSPHOLIPASE L1"/>
    <property type="match status" value="1"/>
</dbReference>
<gene>
    <name evidence="2" type="ORF">SAMN05216271_3318</name>
</gene>
<dbReference type="STRING" id="472181.SAMN05216271_3318"/>
<dbReference type="Gene3D" id="3.40.50.1110">
    <property type="entry name" value="SGNH hydrolase"/>
    <property type="match status" value="1"/>
</dbReference>